<comment type="caution">
    <text evidence="1">The sequence shown here is derived from an EMBL/GenBank/DDBJ whole genome shotgun (WGS) entry which is preliminary data.</text>
</comment>
<protein>
    <submittedName>
        <fullName evidence="1">Uncharacterized protein</fullName>
    </submittedName>
</protein>
<dbReference type="EMBL" id="JAFKGL010000046">
    <property type="protein sequence ID" value="MBN9413761.1"/>
    <property type="molecule type" value="Genomic_DNA"/>
</dbReference>
<dbReference type="AlphaFoldDB" id="A0A8J7Q1S2"/>
<gene>
    <name evidence="1" type="ORF">J0H12_07595</name>
</gene>
<organism evidence="1 2">
    <name type="scientific">Candidatus Paracaedimonas acanthamoebae</name>
    <dbReference type="NCBI Taxonomy" id="244581"/>
    <lineage>
        <taxon>Bacteria</taxon>
        <taxon>Pseudomonadati</taxon>
        <taxon>Pseudomonadota</taxon>
        <taxon>Alphaproteobacteria</taxon>
        <taxon>Holosporales</taxon>
        <taxon>Caedimonadaceae</taxon>
        <taxon>Candidatus Paracaedimonas</taxon>
    </lineage>
</organism>
<proteinExistence type="predicted"/>
<reference evidence="1" key="1">
    <citation type="submission" date="2021-02" db="EMBL/GenBank/DDBJ databases">
        <title>Thiocyanate and organic carbon inputs drive convergent selection for specific autotrophic Afipia and Thiobacillus strains within complex microbiomes.</title>
        <authorList>
            <person name="Huddy R.J."/>
            <person name="Sachdeva R."/>
            <person name="Kadzinga F."/>
            <person name="Kantor R.S."/>
            <person name="Harrison S.T.L."/>
            <person name="Banfield J.F."/>
        </authorList>
    </citation>
    <scope>NUCLEOTIDE SEQUENCE</scope>
    <source>
        <strain evidence="1">SCN18_10_11_15_R4_P_38_20</strain>
    </source>
</reference>
<evidence type="ECO:0000313" key="1">
    <source>
        <dbReference type="EMBL" id="MBN9413761.1"/>
    </source>
</evidence>
<sequence length="307" mass="34771">MNFEKEIRARLATPYPSAPYLMAGDDEATERGILSSRGSSDLEEIELMEARSWPDYITLHATLSAVPIEDHKTQVDLTLAGRTLTPQSFYRREALLEDVQEVGEDARYQAIQVKYKGFGHYVKDAKTYIFQGEKLDNFKVGLEMDQEIFRKDFAFQSQSLLHQKEFPQGDFWLTTSPNGVTGERLYPLLAYGGYFKRGLDLKKMEPIFALIKQGENESTALQLLRASELRQMGILPPRVRREGGEEWIFCDPVKGEVMMSLAGALISGAARLKIYDAEGIDSCLYTSMAYEQPDPSTNHITLTFKPL</sequence>
<accession>A0A8J7Q1S2</accession>
<name>A0A8J7Q1S2_9PROT</name>
<dbReference type="Proteomes" id="UP000664414">
    <property type="component" value="Unassembled WGS sequence"/>
</dbReference>
<evidence type="ECO:0000313" key="2">
    <source>
        <dbReference type="Proteomes" id="UP000664414"/>
    </source>
</evidence>